<evidence type="ECO:0000256" key="1">
    <source>
        <dbReference type="ARBA" id="ARBA00007796"/>
    </source>
</evidence>
<organism evidence="3 4">
    <name type="scientific">Mytilus edulis</name>
    <name type="common">Blue mussel</name>
    <dbReference type="NCBI Taxonomy" id="6550"/>
    <lineage>
        <taxon>Eukaryota</taxon>
        <taxon>Metazoa</taxon>
        <taxon>Spiralia</taxon>
        <taxon>Lophotrochozoa</taxon>
        <taxon>Mollusca</taxon>
        <taxon>Bivalvia</taxon>
        <taxon>Autobranchia</taxon>
        <taxon>Pteriomorphia</taxon>
        <taxon>Mytilida</taxon>
        <taxon>Mytiloidea</taxon>
        <taxon>Mytilidae</taxon>
        <taxon>Mytilinae</taxon>
        <taxon>Mytilus</taxon>
    </lineage>
</organism>
<accession>A0A8S3QHS9</accession>
<dbReference type="Proteomes" id="UP000683360">
    <property type="component" value="Unassembled WGS sequence"/>
</dbReference>
<dbReference type="GO" id="GO:0004860">
    <property type="term" value="F:protein kinase inhibitor activity"/>
    <property type="evidence" value="ECO:0007669"/>
    <property type="project" value="TreeGrafter"/>
</dbReference>
<sequence length="196" mass="21579">MGVNLHESDLYDLKAYTDASDIGFGGFVVPAIDSNSAESVCDSSDVQMNSSLITPRNSLHTQQKQNVTDLQSAIKQAKGKYAKSLRKLEDISLAIHESRRNKLLLMYSRQPGVGIDCDSLHSNISELTLASIGKDYEMVDFISNENDGICDESDCVEDKCDDGGTHSSNKTDDEKDIDLTNTSNIFENLQIADDKF</sequence>
<dbReference type="OrthoDB" id="446789at2759"/>
<dbReference type="PANTHER" id="PTHR19423">
    <property type="entry name" value="SH3 DOMAIN-BINDING PROTEIN 5"/>
    <property type="match status" value="1"/>
</dbReference>
<evidence type="ECO:0000313" key="3">
    <source>
        <dbReference type="EMBL" id="CAG2194056.1"/>
    </source>
</evidence>
<evidence type="ECO:0000313" key="4">
    <source>
        <dbReference type="Proteomes" id="UP000683360"/>
    </source>
</evidence>
<dbReference type="InterPro" id="IPR007940">
    <property type="entry name" value="SH3BP5"/>
</dbReference>
<dbReference type="GO" id="GO:0035556">
    <property type="term" value="P:intracellular signal transduction"/>
    <property type="evidence" value="ECO:0007669"/>
    <property type="project" value="InterPro"/>
</dbReference>
<dbReference type="Pfam" id="PF05276">
    <property type="entry name" value="SH3BP5"/>
    <property type="match status" value="1"/>
</dbReference>
<keyword evidence="2" id="KW-0175">Coiled coil</keyword>
<comment type="caution">
    <text evidence="3">The sequence shown here is derived from an EMBL/GenBank/DDBJ whole genome shotgun (WGS) entry which is preliminary data.</text>
</comment>
<keyword evidence="4" id="KW-1185">Reference proteome</keyword>
<gene>
    <name evidence="3" type="ORF">MEDL_9073</name>
</gene>
<dbReference type="GO" id="GO:0005737">
    <property type="term" value="C:cytoplasm"/>
    <property type="evidence" value="ECO:0007669"/>
    <property type="project" value="TreeGrafter"/>
</dbReference>
<reference evidence="3" key="1">
    <citation type="submission" date="2021-03" db="EMBL/GenBank/DDBJ databases">
        <authorList>
            <person name="Bekaert M."/>
        </authorList>
    </citation>
    <scope>NUCLEOTIDE SEQUENCE</scope>
</reference>
<name>A0A8S3QHS9_MYTED</name>
<comment type="similarity">
    <text evidence="1">Belongs to the SH3BP5 family.</text>
</comment>
<evidence type="ECO:0000256" key="2">
    <source>
        <dbReference type="ARBA" id="ARBA00023054"/>
    </source>
</evidence>
<proteinExistence type="inferred from homology"/>
<protein>
    <submittedName>
        <fullName evidence="3">Uncharacterized protein</fullName>
    </submittedName>
</protein>
<dbReference type="EMBL" id="CAJPWZ010000469">
    <property type="protein sequence ID" value="CAG2194056.1"/>
    <property type="molecule type" value="Genomic_DNA"/>
</dbReference>
<dbReference type="PANTHER" id="PTHR19423:SF1">
    <property type="entry name" value="SH3 DOMAIN-BINDING PROTEIN 5"/>
    <property type="match status" value="1"/>
</dbReference>
<dbReference type="AlphaFoldDB" id="A0A8S3QHS9"/>